<dbReference type="PANTHER" id="PTHR43646">
    <property type="entry name" value="GLYCOSYLTRANSFERASE"/>
    <property type="match status" value="1"/>
</dbReference>
<evidence type="ECO:0000259" key="10">
    <source>
        <dbReference type="Pfam" id="PF00535"/>
    </source>
</evidence>
<dbReference type="Pfam" id="PF00535">
    <property type="entry name" value="Glycos_transf_2"/>
    <property type="match status" value="1"/>
</dbReference>
<dbReference type="InterPro" id="IPR001173">
    <property type="entry name" value="Glyco_trans_2-like"/>
</dbReference>
<name>A0A1G8B5N9_9NOCA</name>
<dbReference type="RefSeq" id="WP_072736167.1">
    <property type="nucleotide sequence ID" value="NZ_CP048813.1"/>
</dbReference>
<comment type="pathway">
    <text evidence="7">Carotenoid biosynthesis; staphyloxanthin biosynthesis; staphyloxanthin from farnesyl diphosphate: step 4/5.</text>
</comment>
<sequence>MTRTVRVDHVTVVVPAHNERADLPDCLHGLREASGGLDVPVRIVVVLDACSDGSAEVVGPGIETVVVDLHNVGAARRAGFAAVPVRRHEWFATTDADSRVPPNWLSSQLAHASAGAELVPGTVVVDDWSQWSPAVRRRYLAAYGSSKRHVHGASLGFSAELYGAVSGFASLESGEDVDLIHRMIGRGAQVVWSTDAPVRTSARARGRAPAGFASHLASLR</sequence>
<proteinExistence type="inferred from homology"/>
<keyword evidence="12" id="KW-1185">Reference proteome</keyword>
<comment type="function">
    <text evidence="6">Catalyzes the glycosylation of 4,4'-diaponeurosporenoate, i.e. the esterification of glucose at the C1'' position with the carboxyl group of 4,4'-diaponeurosporenic acid, to form glycosyl-4,4'-diaponeurosporenoate. This is a step in the biosynthesis of staphyloxanthin, an orange pigment present in most staphylococci strains.</text>
</comment>
<organism evidence="11 12">
    <name type="scientific">Rhodococcus triatomae</name>
    <dbReference type="NCBI Taxonomy" id="300028"/>
    <lineage>
        <taxon>Bacteria</taxon>
        <taxon>Bacillati</taxon>
        <taxon>Actinomycetota</taxon>
        <taxon>Actinomycetes</taxon>
        <taxon>Mycobacteriales</taxon>
        <taxon>Nocardiaceae</taxon>
        <taxon>Rhodococcus</taxon>
    </lineage>
</organism>
<feature type="domain" description="Glycosyltransferase 2-like" evidence="10">
    <location>
        <begin position="11"/>
        <end position="138"/>
    </location>
</feature>
<dbReference type="AlphaFoldDB" id="A0A1G8B5N9"/>
<dbReference type="GO" id="GO:0016757">
    <property type="term" value="F:glycosyltransferase activity"/>
    <property type="evidence" value="ECO:0007669"/>
    <property type="project" value="UniProtKB-KW"/>
</dbReference>
<dbReference type="GO" id="GO:0005886">
    <property type="term" value="C:plasma membrane"/>
    <property type="evidence" value="ECO:0007669"/>
    <property type="project" value="UniProtKB-SubCell"/>
</dbReference>
<comment type="similarity">
    <text evidence="8">Belongs to the glycosyltransferase 2 family. CrtQ subfamily.</text>
</comment>
<evidence type="ECO:0000256" key="7">
    <source>
        <dbReference type="ARBA" id="ARBA00037904"/>
    </source>
</evidence>
<gene>
    <name evidence="11" type="ORF">SAMN05444695_101663</name>
</gene>
<dbReference type="PANTHER" id="PTHR43646:SF2">
    <property type="entry name" value="GLYCOSYLTRANSFERASE 2-LIKE DOMAIN-CONTAINING PROTEIN"/>
    <property type="match status" value="1"/>
</dbReference>
<accession>A0A1G8B5N9</accession>
<comment type="subcellular location">
    <subcellularLocation>
        <location evidence="1">Cell membrane</location>
    </subcellularLocation>
</comment>
<dbReference type="InterPro" id="IPR029044">
    <property type="entry name" value="Nucleotide-diphossugar_trans"/>
</dbReference>
<evidence type="ECO:0000256" key="9">
    <source>
        <dbReference type="ARBA" id="ARBA00040345"/>
    </source>
</evidence>
<evidence type="ECO:0000256" key="5">
    <source>
        <dbReference type="ARBA" id="ARBA00023136"/>
    </source>
</evidence>
<dbReference type="Proteomes" id="UP000183263">
    <property type="component" value="Unassembled WGS sequence"/>
</dbReference>
<evidence type="ECO:0000256" key="8">
    <source>
        <dbReference type="ARBA" id="ARBA00038120"/>
    </source>
</evidence>
<evidence type="ECO:0000256" key="2">
    <source>
        <dbReference type="ARBA" id="ARBA00022475"/>
    </source>
</evidence>
<keyword evidence="4 11" id="KW-0808">Transferase</keyword>
<dbReference type="OrthoDB" id="9777873at2"/>
<keyword evidence="3" id="KW-0328">Glycosyltransferase</keyword>
<evidence type="ECO:0000256" key="1">
    <source>
        <dbReference type="ARBA" id="ARBA00004236"/>
    </source>
</evidence>
<reference evidence="11 12" key="1">
    <citation type="submission" date="2016-10" db="EMBL/GenBank/DDBJ databases">
        <authorList>
            <person name="de Groot N.N."/>
        </authorList>
    </citation>
    <scope>NUCLEOTIDE SEQUENCE [LARGE SCALE GENOMIC DNA]</scope>
    <source>
        <strain evidence="11 12">DSM 44892</strain>
    </source>
</reference>
<evidence type="ECO:0000313" key="11">
    <source>
        <dbReference type="EMBL" id="SDH28507.1"/>
    </source>
</evidence>
<keyword evidence="5" id="KW-0472">Membrane</keyword>
<dbReference type="Gene3D" id="3.90.550.10">
    <property type="entry name" value="Spore Coat Polysaccharide Biosynthesis Protein SpsA, Chain A"/>
    <property type="match status" value="1"/>
</dbReference>
<evidence type="ECO:0000256" key="3">
    <source>
        <dbReference type="ARBA" id="ARBA00022676"/>
    </source>
</evidence>
<evidence type="ECO:0000256" key="4">
    <source>
        <dbReference type="ARBA" id="ARBA00022679"/>
    </source>
</evidence>
<dbReference type="EMBL" id="FNDN01000001">
    <property type="protein sequence ID" value="SDH28507.1"/>
    <property type="molecule type" value="Genomic_DNA"/>
</dbReference>
<evidence type="ECO:0000313" key="12">
    <source>
        <dbReference type="Proteomes" id="UP000183263"/>
    </source>
</evidence>
<evidence type="ECO:0000256" key="6">
    <source>
        <dbReference type="ARBA" id="ARBA00037281"/>
    </source>
</evidence>
<dbReference type="SUPFAM" id="SSF53448">
    <property type="entry name" value="Nucleotide-diphospho-sugar transferases"/>
    <property type="match status" value="1"/>
</dbReference>
<protein>
    <recommendedName>
        <fullName evidence="9">4,4'-diaponeurosporenoate glycosyltransferase</fullName>
    </recommendedName>
</protein>
<keyword evidence="2" id="KW-1003">Cell membrane</keyword>